<dbReference type="PANTHER" id="PTHR45947">
    <property type="entry name" value="SULFOQUINOVOSYL TRANSFERASE SQD2"/>
    <property type="match status" value="1"/>
</dbReference>
<evidence type="ECO:0000313" key="3">
    <source>
        <dbReference type="EMBL" id="QHJ11408.1"/>
    </source>
</evidence>
<dbReference type="GO" id="GO:0016757">
    <property type="term" value="F:glycosyltransferase activity"/>
    <property type="evidence" value="ECO:0007669"/>
    <property type="project" value="UniProtKB-KW"/>
</dbReference>
<evidence type="ECO:0000259" key="1">
    <source>
        <dbReference type="Pfam" id="PF00534"/>
    </source>
</evidence>
<gene>
    <name evidence="3" type="ORF">FX988_01637</name>
</gene>
<keyword evidence="3" id="KW-0328">Glycosyltransferase</keyword>
<dbReference type="AlphaFoldDB" id="A0A857JJI7"/>
<accession>A0A857JJI7</accession>
<organism evidence="3 4">
    <name type="scientific">Paraglaciecola mesophila</name>
    <dbReference type="NCBI Taxonomy" id="197222"/>
    <lineage>
        <taxon>Bacteria</taxon>
        <taxon>Pseudomonadati</taxon>
        <taxon>Pseudomonadota</taxon>
        <taxon>Gammaproteobacteria</taxon>
        <taxon>Alteromonadales</taxon>
        <taxon>Alteromonadaceae</taxon>
        <taxon>Paraglaciecola</taxon>
    </lineage>
</organism>
<dbReference type="RefSeq" id="WP_160179159.1">
    <property type="nucleotide sequence ID" value="NZ_CP047656.1"/>
</dbReference>
<dbReference type="Pfam" id="PF13439">
    <property type="entry name" value="Glyco_transf_4"/>
    <property type="match status" value="1"/>
</dbReference>
<protein>
    <submittedName>
        <fullName evidence="3">Glycosyltransferase Gtf1</fullName>
        <ecNumber evidence="3">2.4.1.-</ecNumber>
    </submittedName>
</protein>
<dbReference type="OrthoDB" id="9792269at2"/>
<evidence type="ECO:0000313" key="4">
    <source>
        <dbReference type="Proteomes" id="UP000464524"/>
    </source>
</evidence>
<dbReference type="SUPFAM" id="SSF53756">
    <property type="entry name" value="UDP-Glycosyltransferase/glycogen phosphorylase"/>
    <property type="match status" value="1"/>
</dbReference>
<reference evidence="3 4" key="1">
    <citation type="submission" date="2019-12" db="EMBL/GenBank/DDBJ databases">
        <title>Genome sequencing and assembly of endphytes of Porphyra tenera.</title>
        <authorList>
            <person name="Park J.M."/>
            <person name="Shin R."/>
            <person name="Jo S.H."/>
        </authorList>
    </citation>
    <scope>NUCLEOTIDE SEQUENCE [LARGE SCALE GENOMIC DNA]</scope>
    <source>
        <strain evidence="3 4">GPM4</strain>
    </source>
</reference>
<dbReference type="Pfam" id="PF00534">
    <property type="entry name" value="Glycos_transf_1"/>
    <property type="match status" value="1"/>
</dbReference>
<feature type="domain" description="Glycosyltransferase subfamily 4-like N-terminal" evidence="2">
    <location>
        <begin position="18"/>
        <end position="171"/>
    </location>
</feature>
<keyword evidence="3" id="KW-0808">Transferase</keyword>
<keyword evidence="4" id="KW-1185">Reference proteome</keyword>
<dbReference type="KEGG" id="pmes:FX988_01637"/>
<dbReference type="Gene3D" id="3.40.50.2000">
    <property type="entry name" value="Glycogen Phosphorylase B"/>
    <property type="match status" value="2"/>
</dbReference>
<name>A0A857JJI7_9ALTE</name>
<proteinExistence type="predicted"/>
<dbReference type="Proteomes" id="UP000464524">
    <property type="component" value="Chromosome"/>
</dbReference>
<evidence type="ECO:0000259" key="2">
    <source>
        <dbReference type="Pfam" id="PF13439"/>
    </source>
</evidence>
<dbReference type="InterPro" id="IPR028098">
    <property type="entry name" value="Glyco_trans_4-like_N"/>
</dbReference>
<dbReference type="InterPro" id="IPR050194">
    <property type="entry name" value="Glycosyltransferase_grp1"/>
</dbReference>
<feature type="domain" description="Glycosyl transferase family 1" evidence="1">
    <location>
        <begin position="183"/>
        <end position="329"/>
    </location>
</feature>
<dbReference type="PANTHER" id="PTHR45947:SF3">
    <property type="entry name" value="SULFOQUINOVOSYL TRANSFERASE SQD2"/>
    <property type="match status" value="1"/>
</dbReference>
<dbReference type="InterPro" id="IPR001296">
    <property type="entry name" value="Glyco_trans_1"/>
</dbReference>
<dbReference type="EMBL" id="CP047656">
    <property type="protein sequence ID" value="QHJ11408.1"/>
    <property type="molecule type" value="Genomic_DNA"/>
</dbReference>
<sequence length="356" mass="40583">MKKLSVLSYHPNRCSGFGGIENLVRSIKRSVEQSDITFYELYNREPPVEEIALACSKFDIKKPLMFDAGFLATFNKAWVFYRHVMREKYDIVITYHPANLLFFLLTKRKPKIVLVQSNSVEKLFQGRILKALAQKILDRVDAMTLYTSFDQHALSKRFAVNDQKMFIIPRACKLPSAAPRQHHDNRLVTICRISENQKNFTAMVEIMAQAPELTLDIYGAGSAEEVRELERKISAHPNIQFKGKTNDVAATLSQYSVFIMTSFYEGYGQSLIEARSQGLPIVLFNTFDAAQSVVVDGKNGFLIEPFDQTSFRDSIRKILESDALYKQMSLESVALSATTDPQSIQDKWLALFKSFQ</sequence>
<dbReference type="EC" id="2.4.1.-" evidence="3"/>